<dbReference type="InterPro" id="IPR036890">
    <property type="entry name" value="HATPase_C_sf"/>
</dbReference>
<dbReference type="PRINTS" id="PR00344">
    <property type="entry name" value="BCTRLSENSOR"/>
</dbReference>
<dbReference type="RefSeq" id="WP_170056493.1">
    <property type="nucleotide sequence ID" value="NZ_JABBKX010000014.1"/>
</dbReference>
<dbReference type="CDD" id="cd00082">
    <property type="entry name" value="HisKA"/>
    <property type="match status" value="1"/>
</dbReference>
<dbReference type="AlphaFoldDB" id="A0A848ELR8"/>
<evidence type="ECO:0000256" key="8">
    <source>
        <dbReference type="ARBA" id="ARBA00023012"/>
    </source>
</evidence>
<gene>
    <name evidence="11" type="ORF">GWK16_23905</name>
</gene>
<name>A0A848ELR8_9PROT</name>
<keyword evidence="9" id="KW-0812">Transmembrane</keyword>
<organism evidence="11 12">
    <name type="scientific">Neoroseomonas marina</name>
    <dbReference type="NCBI Taxonomy" id="1232220"/>
    <lineage>
        <taxon>Bacteria</taxon>
        <taxon>Pseudomonadati</taxon>
        <taxon>Pseudomonadota</taxon>
        <taxon>Alphaproteobacteria</taxon>
        <taxon>Acetobacterales</taxon>
        <taxon>Acetobacteraceae</taxon>
        <taxon>Neoroseomonas</taxon>
    </lineage>
</organism>
<dbReference type="InterPro" id="IPR054327">
    <property type="entry name" value="His-kinase-like_sensor"/>
</dbReference>
<keyword evidence="9" id="KW-1133">Transmembrane helix</keyword>
<dbReference type="PANTHER" id="PTHR43065">
    <property type="entry name" value="SENSOR HISTIDINE KINASE"/>
    <property type="match status" value="1"/>
</dbReference>
<evidence type="ECO:0000256" key="6">
    <source>
        <dbReference type="ARBA" id="ARBA00022777"/>
    </source>
</evidence>
<keyword evidence="7" id="KW-0067">ATP-binding</keyword>
<comment type="catalytic activity">
    <reaction evidence="1">
        <text>ATP + protein L-histidine = ADP + protein N-phospho-L-histidine.</text>
        <dbReference type="EC" id="2.7.13.3"/>
    </reaction>
</comment>
<evidence type="ECO:0000259" key="10">
    <source>
        <dbReference type="PROSITE" id="PS50109"/>
    </source>
</evidence>
<evidence type="ECO:0000313" key="12">
    <source>
        <dbReference type="Proteomes" id="UP000548582"/>
    </source>
</evidence>
<dbReference type="PROSITE" id="PS50109">
    <property type="entry name" value="HIS_KIN"/>
    <property type="match status" value="1"/>
</dbReference>
<dbReference type="GO" id="GO:0000155">
    <property type="term" value="F:phosphorelay sensor kinase activity"/>
    <property type="evidence" value="ECO:0007669"/>
    <property type="project" value="InterPro"/>
</dbReference>
<dbReference type="EMBL" id="JABBKX010000014">
    <property type="protein sequence ID" value="NMJ44313.1"/>
    <property type="molecule type" value="Genomic_DNA"/>
</dbReference>
<evidence type="ECO:0000256" key="9">
    <source>
        <dbReference type="SAM" id="Phobius"/>
    </source>
</evidence>
<comment type="caution">
    <text evidence="11">The sequence shown here is derived from an EMBL/GenBank/DDBJ whole genome shotgun (WGS) entry which is preliminary data.</text>
</comment>
<evidence type="ECO:0000256" key="7">
    <source>
        <dbReference type="ARBA" id="ARBA00022840"/>
    </source>
</evidence>
<reference evidence="11 12" key="1">
    <citation type="submission" date="2020-03" db="EMBL/GenBank/DDBJ databases">
        <authorList>
            <person name="Sun Q."/>
        </authorList>
    </citation>
    <scope>NUCLEOTIDE SEQUENCE [LARGE SCALE GENOMIC DNA]</scope>
    <source>
        <strain evidence="11 12">JC162</strain>
    </source>
</reference>
<dbReference type="PANTHER" id="PTHR43065:SF46">
    <property type="entry name" value="C4-DICARBOXYLATE TRANSPORT SENSOR PROTEIN DCTB"/>
    <property type="match status" value="1"/>
</dbReference>
<evidence type="ECO:0000313" key="11">
    <source>
        <dbReference type="EMBL" id="NMJ44313.1"/>
    </source>
</evidence>
<dbReference type="SUPFAM" id="SSF55874">
    <property type="entry name" value="ATPase domain of HSP90 chaperone/DNA topoisomerase II/histidine kinase"/>
    <property type="match status" value="1"/>
</dbReference>
<dbReference type="Pfam" id="PF00512">
    <property type="entry name" value="HisKA"/>
    <property type="match status" value="1"/>
</dbReference>
<dbReference type="Pfam" id="PF02518">
    <property type="entry name" value="HATPase_c"/>
    <property type="match status" value="1"/>
</dbReference>
<dbReference type="SUPFAM" id="SSF47384">
    <property type="entry name" value="Homodimeric domain of signal transducing histidine kinase"/>
    <property type="match status" value="1"/>
</dbReference>
<evidence type="ECO:0000256" key="1">
    <source>
        <dbReference type="ARBA" id="ARBA00000085"/>
    </source>
</evidence>
<dbReference type="CDD" id="cd18773">
    <property type="entry name" value="PDC1_HK_sensor"/>
    <property type="match status" value="1"/>
</dbReference>
<evidence type="ECO:0000256" key="2">
    <source>
        <dbReference type="ARBA" id="ARBA00012438"/>
    </source>
</evidence>
<keyword evidence="9" id="KW-0472">Membrane</keyword>
<dbReference type="GO" id="GO:0005524">
    <property type="term" value="F:ATP binding"/>
    <property type="evidence" value="ECO:0007669"/>
    <property type="project" value="UniProtKB-KW"/>
</dbReference>
<dbReference type="Proteomes" id="UP000548582">
    <property type="component" value="Unassembled WGS sequence"/>
</dbReference>
<dbReference type="InterPro" id="IPR003594">
    <property type="entry name" value="HATPase_dom"/>
</dbReference>
<dbReference type="EC" id="2.7.13.3" evidence="2"/>
<keyword evidence="5" id="KW-0547">Nucleotide-binding</keyword>
<dbReference type="Gene3D" id="3.30.450.20">
    <property type="entry name" value="PAS domain"/>
    <property type="match status" value="2"/>
</dbReference>
<evidence type="ECO:0000256" key="4">
    <source>
        <dbReference type="ARBA" id="ARBA00022679"/>
    </source>
</evidence>
<dbReference type="Pfam" id="PF22588">
    <property type="entry name" value="dCache_1_like"/>
    <property type="match status" value="1"/>
</dbReference>
<feature type="transmembrane region" description="Helical" evidence="9">
    <location>
        <begin position="293"/>
        <end position="314"/>
    </location>
</feature>
<keyword evidence="6" id="KW-0418">Kinase</keyword>
<accession>A0A848ELR8</accession>
<dbReference type="Gene3D" id="1.10.287.130">
    <property type="match status" value="1"/>
</dbReference>
<dbReference type="InterPro" id="IPR003661">
    <property type="entry name" value="HisK_dim/P_dom"/>
</dbReference>
<dbReference type="Gene3D" id="3.30.565.10">
    <property type="entry name" value="Histidine kinase-like ATPase, C-terminal domain"/>
    <property type="match status" value="1"/>
</dbReference>
<keyword evidence="3" id="KW-0597">Phosphoprotein</keyword>
<evidence type="ECO:0000256" key="3">
    <source>
        <dbReference type="ARBA" id="ARBA00022553"/>
    </source>
</evidence>
<protein>
    <recommendedName>
        <fullName evidence="2">histidine kinase</fullName>
        <ecNumber evidence="2">2.7.13.3</ecNumber>
    </recommendedName>
</protein>
<dbReference type="InterPro" id="IPR004358">
    <property type="entry name" value="Sig_transdc_His_kin-like_C"/>
</dbReference>
<feature type="domain" description="Histidine kinase" evidence="10">
    <location>
        <begin position="465"/>
        <end position="683"/>
    </location>
</feature>
<keyword evidence="4" id="KW-0808">Transferase</keyword>
<feature type="transmembrane region" description="Helical" evidence="9">
    <location>
        <begin position="16"/>
        <end position="38"/>
    </location>
</feature>
<proteinExistence type="predicted"/>
<evidence type="ECO:0000256" key="5">
    <source>
        <dbReference type="ARBA" id="ARBA00022741"/>
    </source>
</evidence>
<dbReference type="InterPro" id="IPR005467">
    <property type="entry name" value="His_kinase_dom"/>
</dbReference>
<dbReference type="SMART" id="SM00388">
    <property type="entry name" value="HisKA"/>
    <property type="match status" value="1"/>
</dbReference>
<dbReference type="InterPro" id="IPR036097">
    <property type="entry name" value="HisK_dim/P_sf"/>
</dbReference>
<dbReference type="SMART" id="SM00387">
    <property type="entry name" value="HATPase_c"/>
    <property type="match status" value="1"/>
</dbReference>
<keyword evidence="8" id="KW-0902">Two-component regulatory system</keyword>
<dbReference type="CDD" id="cd12915">
    <property type="entry name" value="PDC2_DGC_like"/>
    <property type="match status" value="1"/>
</dbReference>
<sequence length="696" mass="72833">MTATPARLAAGHARRAVLTATLMGFSLIAIWTVAVLLVNQATRSASEKAIAQAEVAARVLEQFVLRTVEGVESSLALLRARRLLEASGDAGAAEQVAQRLTEATVFGRFGLRRISDVTPDGATRWSLPPGREGTPQASGVVSYLAEPAPGPGLFVGAPRRDPASGHWTLQISRPIEDPGGNIVGTAEVVIDPVSFSADLAQMSPGPLDLMFVMRRDGTYLARSDAAERALGEEMGAGRLLLLAAERAGGGAFRDVSPIDGRDRFFALRQVPGTPLVVAAGVDANSALAPVRDVLVLSPITALLTSALVVLMALFGRRRHERLHTLAQLQQARLAEAAAGAARAEIEALLAGLPIAVYRARVTHARGLEVTYASAAMGDLVEANAAIAATGFLTSLLEGRDATVEYEVARPGRPSAWLREGARVVATRPDGVEVVGYRADITTERQFASQAAEASKLATLGEMATGLAHELNQPVTAMALGADNAADALEADGASGIAEAVETLRRVAGQASRAQAIIDHLRVFGRRDPGPLGPVEVGRAVEGALVLAANALRSAGIVVERHIPQDLPVVQAQIVLLEQVLLNLFLNARDALVLRPEGTRRLIISARVDPSGRVLLLVRDTGGGVPAEVIDRVFEPFYTTKPVGQGTGLGLALCHGMMAALGGSIRVANVEGGAEFVLDLAPVPAASPPTEKARDFV</sequence>
<keyword evidence="12" id="KW-1185">Reference proteome</keyword>